<dbReference type="AlphaFoldDB" id="A0A919MQB1"/>
<protein>
    <submittedName>
        <fullName evidence="1">Glutathione S-transferase</fullName>
    </submittedName>
</protein>
<proteinExistence type="predicted"/>
<reference evidence="1" key="1">
    <citation type="submission" date="2021-01" db="EMBL/GenBank/DDBJ databases">
        <title>Whole genome shotgun sequence of Actinoplanes nipponensis NBRC 14063.</title>
        <authorList>
            <person name="Komaki H."/>
            <person name="Tamura T."/>
        </authorList>
    </citation>
    <scope>NUCLEOTIDE SEQUENCE</scope>
    <source>
        <strain evidence="1">NBRC 14063</strain>
    </source>
</reference>
<evidence type="ECO:0000313" key="2">
    <source>
        <dbReference type="Proteomes" id="UP000647172"/>
    </source>
</evidence>
<dbReference type="SUPFAM" id="SSF56399">
    <property type="entry name" value="ADP-ribosylation"/>
    <property type="match status" value="1"/>
</dbReference>
<dbReference type="PANTHER" id="PTHR34129">
    <property type="entry name" value="BLR1139 PROTEIN"/>
    <property type="match status" value="1"/>
</dbReference>
<dbReference type="InterPro" id="IPR009297">
    <property type="entry name" value="DUF952"/>
</dbReference>
<dbReference type="Pfam" id="PF06108">
    <property type="entry name" value="DUF952"/>
    <property type="match status" value="1"/>
</dbReference>
<accession>A0A919MQB1</accession>
<gene>
    <name evidence="1" type="ORF">Ani05nite_64760</name>
</gene>
<dbReference type="RefSeq" id="WP_203774675.1">
    <property type="nucleotide sequence ID" value="NZ_BAAAYJ010000022.1"/>
</dbReference>
<sequence length="114" mass="12328">MILHFCPRAEWEAALSAGTYRADTLATQGFIHCSTPEQVAVPATALVRGRQDIVLLELDEGKLGRPVVWEQGDPPDPGGMLFPHLYGEIPLAAVVGVHEYRPEPDGTFQPPAGL</sequence>
<name>A0A919MQB1_9ACTN</name>
<dbReference type="EMBL" id="BOMQ01000077">
    <property type="protein sequence ID" value="GIE52942.1"/>
    <property type="molecule type" value="Genomic_DNA"/>
</dbReference>
<dbReference type="Proteomes" id="UP000647172">
    <property type="component" value="Unassembled WGS sequence"/>
</dbReference>
<keyword evidence="2" id="KW-1185">Reference proteome</keyword>
<organism evidence="1 2">
    <name type="scientific">Actinoplanes nipponensis</name>
    <dbReference type="NCBI Taxonomy" id="135950"/>
    <lineage>
        <taxon>Bacteria</taxon>
        <taxon>Bacillati</taxon>
        <taxon>Actinomycetota</taxon>
        <taxon>Actinomycetes</taxon>
        <taxon>Micromonosporales</taxon>
        <taxon>Micromonosporaceae</taxon>
        <taxon>Actinoplanes</taxon>
    </lineage>
</organism>
<dbReference type="Gene3D" id="3.20.170.20">
    <property type="entry name" value="Protein of unknown function DUF952"/>
    <property type="match status" value="1"/>
</dbReference>
<evidence type="ECO:0000313" key="1">
    <source>
        <dbReference type="EMBL" id="GIE52942.1"/>
    </source>
</evidence>
<comment type="caution">
    <text evidence="1">The sequence shown here is derived from an EMBL/GenBank/DDBJ whole genome shotgun (WGS) entry which is preliminary data.</text>
</comment>
<dbReference type="PANTHER" id="PTHR34129:SF1">
    <property type="entry name" value="DUF952 DOMAIN-CONTAINING PROTEIN"/>
    <property type="match status" value="1"/>
</dbReference>